<dbReference type="EMBL" id="KV878341">
    <property type="protein sequence ID" value="OJJ47295.1"/>
    <property type="molecule type" value="Genomic_DNA"/>
</dbReference>
<evidence type="ECO:0000256" key="6">
    <source>
        <dbReference type="ARBA" id="ARBA00022729"/>
    </source>
</evidence>
<comment type="pathway">
    <text evidence="2">Glycan metabolism; L-arabinan degradation.</text>
</comment>
<keyword evidence="18" id="KW-1185">Reference proteome</keyword>
<keyword evidence="7 15" id="KW-0378">Hydrolase</keyword>
<evidence type="ECO:0008006" key="19">
    <source>
        <dbReference type="Google" id="ProtNLM"/>
    </source>
</evidence>
<keyword evidence="11" id="KW-0624">Polysaccharide degradation</keyword>
<evidence type="ECO:0000256" key="16">
    <source>
        <dbReference type="SAM" id="Phobius"/>
    </source>
</evidence>
<keyword evidence="16" id="KW-1133">Transmembrane helix</keyword>
<dbReference type="GeneID" id="34613857"/>
<evidence type="ECO:0000256" key="4">
    <source>
        <dbReference type="ARBA" id="ARBA00022525"/>
    </source>
</evidence>
<keyword evidence="5" id="KW-0858">Xylan degradation</keyword>
<feature type="active site" description="Proton acceptor" evidence="13">
    <location>
        <position position="92"/>
    </location>
</feature>
<name>A0A1L9SJG2_9EURO</name>
<comment type="function">
    <text evidence="12">Endo-1,5-alpha-L-arabinanase involved in degradation of pectin. Its preferred substrate is linear 1,5-alpha-L-arabinan.</text>
</comment>
<dbReference type="PANTHER" id="PTHR43301:SF4">
    <property type="entry name" value="ARABINAN ENDO-1,5-ALPHA-L-ARABINOSIDASE B"/>
    <property type="match status" value="1"/>
</dbReference>
<dbReference type="CDD" id="cd18831">
    <property type="entry name" value="GH43_AnAbnA-like"/>
    <property type="match status" value="1"/>
</dbReference>
<sequence>MGEKIMKDHGHLSAMYAPLSPQGQEPLSGSFWSPRFASNPKFRHYRRVIKMLLAVALLSYVAITVGLGIPHRGPNAASSFPATHATNLQTHDPSIIKHGDTYYLYAVGEHISIFNAPTLDGPWTQSGTVLKDLSVIPKGDREKPWAPMVLEHDGKFYCYYSVSEAGCRDSAIGVATSDSPGAGSWVDHGIIVQSGTGDGSGSYPFNTSNTIDPAAFIDGSGQAYLTFGSYWTGIWEVPLNPDLLTADVSSANSRHLAYEPVAIDNGGDNPNPLCRDGSHPEEGSFMSYHEPWYYLWFSHGKCCDLDPNALPAAGQEYSIRVGRSNSPQGPFVDQNGDNLVDGGGLVVYGSNGDVYAPGGQGVLADSDSDILYYHYREFRPSILLVWGLRS</sequence>
<keyword evidence="16" id="KW-0472">Membrane</keyword>
<keyword evidence="4" id="KW-0964">Secreted</keyword>
<feature type="site" description="Important for catalytic activity, responsible for pKa modulation of the active site Glu and correct orientation of both the proton donor and substrate" evidence="14">
    <location>
        <position position="212"/>
    </location>
</feature>
<evidence type="ECO:0000256" key="12">
    <source>
        <dbReference type="ARBA" id="ARBA00025221"/>
    </source>
</evidence>
<evidence type="ECO:0000256" key="14">
    <source>
        <dbReference type="PIRSR" id="PIRSR606710-2"/>
    </source>
</evidence>
<evidence type="ECO:0000256" key="7">
    <source>
        <dbReference type="ARBA" id="ARBA00022801"/>
    </source>
</evidence>
<evidence type="ECO:0000256" key="2">
    <source>
        <dbReference type="ARBA" id="ARBA00004834"/>
    </source>
</evidence>
<evidence type="ECO:0000256" key="10">
    <source>
        <dbReference type="ARBA" id="ARBA00023295"/>
    </source>
</evidence>
<keyword evidence="8" id="KW-0325">Glycoprotein</keyword>
<dbReference type="AlphaFoldDB" id="A0A1L9SJG2"/>
<comment type="similarity">
    <text evidence="3 15">Belongs to the glycosyl hydrolase 43 family.</text>
</comment>
<evidence type="ECO:0000256" key="15">
    <source>
        <dbReference type="RuleBase" id="RU361187"/>
    </source>
</evidence>
<evidence type="ECO:0000256" key="1">
    <source>
        <dbReference type="ARBA" id="ARBA00004613"/>
    </source>
</evidence>
<gene>
    <name evidence="17" type="ORF">ASPZODRAFT_1937166</name>
</gene>
<evidence type="ECO:0000256" key="3">
    <source>
        <dbReference type="ARBA" id="ARBA00009865"/>
    </source>
</evidence>
<dbReference type="InterPro" id="IPR006710">
    <property type="entry name" value="Glyco_hydro_43"/>
</dbReference>
<evidence type="ECO:0000256" key="5">
    <source>
        <dbReference type="ARBA" id="ARBA00022651"/>
    </source>
</evidence>
<proteinExistence type="inferred from homology"/>
<dbReference type="GO" id="GO:0045493">
    <property type="term" value="P:xylan catabolic process"/>
    <property type="evidence" value="ECO:0007669"/>
    <property type="project" value="UniProtKB-KW"/>
</dbReference>
<dbReference type="InterPro" id="IPR023296">
    <property type="entry name" value="Glyco_hydro_beta-prop_sf"/>
</dbReference>
<comment type="subcellular location">
    <subcellularLocation>
        <location evidence="1">Secreted</location>
    </subcellularLocation>
</comment>
<evidence type="ECO:0000256" key="9">
    <source>
        <dbReference type="ARBA" id="ARBA00023277"/>
    </source>
</evidence>
<dbReference type="RefSeq" id="XP_022581805.1">
    <property type="nucleotide sequence ID" value="XM_022727393.1"/>
</dbReference>
<dbReference type="Pfam" id="PF04616">
    <property type="entry name" value="Glyco_hydro_43"/>
    <property type="match status" value="1"/>
</dbReference>
<dbReference type="GO" id="GO:0005576">
    <property type="term" value="C:extracellular region"/>
    <property type="evidence" value="ECO:0007669"/>
    <property type="project" value="UniProtKB-SubCell"/>
</dbReference>
<evidence type="ECO:0000256" key="8">
    <source>
        <dbReference type="ARBA" id="ARBA00023180"/>
    </source>
</evidence>
<dbReference type="SUPFAM" id="SSF75005">
    <property type="entry name" value="Arabinanase/levansucrase/invertase"/>
    <property type="match status" value="1"/>
</dbReference>
<dbReference type="Proteomes" id="UP000184188">
    <property type="component" value="Unassembled WGS sequence"/>
</dbReference>
<dbReference type="GO" id="GO:0004553">
    <property type="term" value="F:hydrolase activity, hydrolyzing O-glycosyl compounds"/>
    <property type="evidence" value="ECO:0007669"/>
    <property type="project" value="InterPro"/>
</dbReference>
<evidence type="ECO:0000313" key="18">
    <source>
        <dbReference type="Proteomes" id="UP000184188"/>
    </source>
</evidence>
<feature type="transmembrane region" description="Helical" evidence="16">
    <location>
        <begin position="51"/>
        <end position="69"/>
    </location>
</feature>
<keyword evidence="6" id="KW-0732">Signal</keyword>
<dbReference type="PANTHER" id="PTHR43301">
    <property type="entry name" value="ARABINAN ENDO-1,5-ALPHA-L-ARABINOSIDASE"/>
    <property type="match status" value="1"/>
</dbReference>
<protein>
    <recommendedName>
        <fullName evidence="19">Arabinan endo-1,5-alpha-L-arabinosidase</fullName>
    </recommendedName>
</protein>
<dbReference type="OrthoDB" id="195678at2759"/>
<reference evidence="18" key="1">
    <citation type="journal article" date="2017" name="Genome Biol.">
        <title>Comparative genomics reveals high biological diversity and specific adaptations in the industrially and medically important fungal genus Aspergillus.</title>
        <authorList>
            <person name="de Vries R.P."/>
            <person name="Riley R."/>
            <person name="Wiebenga A."/>
            <person name="Aguilar-Osorio G."/>
            <person name="Amillis S."/>
            <person name="Uchima C.A."/>
            <person name="Anderluh G."/>
            <person name="Asadollahi M."/>
            <person name="Askin M."/>
            <person name="Barry K."/>
            <person name="Battaglia E."/>
            <person name="Bayram O."/>
            <person name="Benocci T."/>
            <person name="Braus-Stromeyer S.A."/>
            <person name="Caldana C."/>
            <person name="Canovas D."/>
            <person name="Cerqueira G.C."/>
            <person name="Chen F."/>
            <person name="Chen W."/>
            <person name="Choi C."/>
            <person name="Clum A."/>
            <person name="Dos Santos R.A."/>
            <person name="Damasio A.R."/>
            <person name="Diallinas G."/>
            <person name="Emri T."/>
            <person name="Fekete E."/>
            <person name="Flipphi M."/>
            <person name="Freyberg S."/>
            <person name="Gallo A."/>
            <person name="Gournas C."/>
            <person name="Habgood R."/>
            <person name="Hainaut M."/>
            <person name="Harispe M.L."/>
            <person name="Henrissat B."/>
            <person name="Hilden K.S."/>
            <person name="Hope R."/>
            <person name="Hossain A."/>
            <person name="Karabika E."/>
            <person name="Karaffa L."/>
            <person name="Karanyi Z."/>
            <person name="Krasevec N."/>
            <person name="Kuo A."/>
            <person name="Kusch H."/>
            <person name="LaButti K."/>
            <person name="Lagendijk E.L."/>
            <person name="Lapidus A."/>
            <person name="Levasseur A."/>
            <person name="Lindquist E."/>
            <person name="Lipzen A."/>
            <person name="Logrieco A.F."/>
            <person name="MacCabe A."/>
            <person name="Maekelae M.R."/>
            <person name="Malavazi I."/>
            <person name="Melin P."/>
            <person name="Meyer V."/>
            <person name="Mielnichuk N."/>
            <person name="Miskei M."/>
            <person name="Molnar A.P."/>
            <person name="Mule G."/>
            <person name="Ngan C.Y."/>
            <person name="Orejas M."/>
            <person name="Orosz E."/>
            <person name="Ouedraogo J.P."/>
            <person name="Overkamp K.M."/>
            <person name="Park H.-S."/>
            <person name="Perrone G."/>
            <person name="Piumi F."/>
            <person name="Punt P.J."/>
            <person name="Ram A.F."/>
            <person name="Ramon A."/>
            <person name="Rauscher S."/>
            <person name="Record E."/>
            <person name="Riano-Pachon D.M."/>
            <person name="Robert V."/>
            <person name="Roehrig J."/>
            <person name="Ruller R."/>
            <person name="Salamov A."/>
            <person name="Salih N.S."/>
            <person name="Samson R.A."/>
            <person name="Sandor E."/>
            <person name="Sanguinetti M."/>
            <person name="Schuetze T."/>
            <person name="Sepcic K."/>
            <person name="Shelest E."/>
            <person name="Sherlock G."/>
            <person name="Sophianopoulou V."/>
            <person name="Squina F.M."/>
            <person name="Sun H."/>
            <person name="Susca A."/>
            <person name="Todd R.B."/>
            <person name="Tsang A."/>
            <person name="Unkles S.E."/>
            <person name="van de Wiele N."/>
            <person name="van Rossen-Uffink D."/>
            <person name="Oliveira J.V."/>
            <person name="Vesth T.C."/>
            <person name="Visser J."/>
            <person name="Yu J.-H."/>
            <person name="Zhou M."/>
            <person name="Andersen M.R."/>
            <person name="Archer D.B."/>
            <person name="Baker S.E."/>
            <person name="Benoit I."/>
            <person name="Brakhage A.A."/>
            <person name="Braus G.H."/>
            <person name="Fischer R."/>
            <person name="Frisvad J.C."/>
            <person name="Goldman G.H."/>
            <person name="Houbraken J."/>
            <person name="Oakley B."/>
            <person name="Pocsi I."/>
            <person name="Scazzocchio C."/>
            <person name="Seiboth B."/>
            <person name="vanKuyk P.A."/>
            <person name="Wortman J."/>
            <person name="Dyer P.S."/>
            <person name="Grigoriev I.V."/>
        </authorList>
    </citation>
    <scope>NUCLEOTIDE SEQUENCE [LARGE SCALE GENOMIC DNA]</scope>
    <source>
        <strain evidence="18">CBS 506.65</strain>
    </source>
</reference>
<evidence type="ECO:0000256" key="11">
    <source>
        <dbReference type="ARBA" id="ARBA00023326"/>
    </source>
</evidence>
<keyword evidence="16" id="KW-0812">Transmembrane</keyword>
<dbReference type="STRING" id="1073090.A0A1L9SJG2"/>
<dbReference type="Gene3D" id="2.115.10.20">
    <property type="entry name" value="Glycosyl hydrolase domain, family 43"/>
    <property type="match status" value="1"/>
</dbReference>
<evidence type="ECO:0000256" key="13">
    <source>
        <dbReference type="PIRSR" id="PIRSR606710-1"/>
    </source>
</evidence>
<dbReference type="InterPro" id="IPR050727">
    <property type="entry name" value="GH43_arabinanases"/>
</dbReference>
<organism evidence="17 18">
    <name type="scientific">Penicilliopsis zonata CBS 506.65</name>
    <dbReference type="NCBI Taxonomy" id="1073090"/>
    <lineage>
        <taxon>Eukaryota</taxon>
        <taxon>Fungi</taxon>
        <taxon>Dikarya</taxon>
        <taxon>Ascomycota</taxon>
        <taxon>Pezizomycotina</taxon>
        <taxon>Eurotiomycetes</taxon>
        <taxon>Eurotiomycetidae</taxon>
        <taxon>Eurotiales</taxon>
        <taxon>Aspergillaceae</taxon>
        <taxon>Penicilliopsis</taxon>
    </lineage>
</organism>
<dbReference type="VEuPathDB" id="FungiDB:ASPZODRAFT_1937166"/>
<evidence type="ECO:0000313" key="17">
    <source>
        <dbReference type="EMBL" id="OJJ47295.1"/>
    </source>
</evidence>
<keyword evidence="10 15" id="KW-0326">Glycosidase</keyword>
<keyword evidence="9" id="KW-0119">Carbohydrate metabolism</keyword>
<accession>A0A1L9SJG2</accession>
<feature type="active site" description="Proton donor" evidence="13">
    <location>
        <position position="282"/>
    </location>
</feature>